<evidence type="ECO:0000313" key="2">
    <source>
        <dbReference type="Proteomes" id="UP001162131"/>
    </source>
</evidence>
<organism evidence="1 2">
    <name type="scientific">Blepharisma stoltei</name>
    <dbReference type="NCBI Taxonomy" id="1481888"/>
    <lineage>
        <taxon>Eukaryota</taxon>
        <taxon>Sar</taxon>
        <taxon>Alveolata</taxon>
        <taxon>Ciliophora</taxon>
        <taxon>Postciliodesmatophora</taxon>
        <taxon>Heterotrichea</taxon>
        <taxon>Heterotrichida</taxon>
        <taxon>Blepharismidae</taxon>
        <taxon>Blepharisma</taxon>
    </lineage>
</organism>
<proteinExistence type="predicted"/>
<reference evidence="1" key="1">
    <citation type="submission" date="2021-09" db="EMBL/GenBank/DDBJ databases">
        <authorList>
            <consortium name="AG Swart"/>
            <person name="Singh M."/>
            <person name="Singh A."/>
            <person name="Seah K."/>
            <person name="Emmerich C."/>
        </authorList>
    </citation>
    <scope>NUCLEOTIDE SEQUENCE</scope>
    <source>
        <strain evidence="1">ATCC30299</strain>
    </source>
</reference>
<dbReference type="Proteomes" id="UP001162131">
    <property type="component" value="Unassembled WGS sequence"/>
</dbReference>
<gene>
    <name evidence="1" type="ORF">BSTOLATCC_MIC48028</name>
</gene>
<accession>A0AAU9JUI0</accession>
<dbReference type="AlphaFoldDB" id="A0AAU9JUI0"/>
<evidence type="ECO:0000313" key="1">
    <source>
        <dbReference type="EMBL" id="CAG9329200.1"/>
    </source>
</evidence>
<protein>
    <submittedName>
        <fullName evidence="1">Uncharacterized protein</fullName>
    </submittedName>
</protein>
<dbReference type="EMBL" id="CAJZBQ010000047">
    <property type="protein sequence ID" value="CAG9329200.1"/>
    <property type="molecule type" value="Genomic_DNA"/>
</dbReference>
<keyword evidence="2" id="KW-1185">Reference proteome</keyword>
<comment type="caution">
    <text evidence="1">The sequence shown here is derived from an EMBL/GenBank/DDBJ whole genome shotgun (WGS) entry which is preliminary data.</text>
</comment>
<sequence length="239" mass="27949">MAFLRFFTKNTWQAKSTLIRLFAAQNSIDKCLHDEYSFYNHPNFDLQDIVSTCVKISKNEKPVQDLLTMLKYCEISTFKSITDRQANIVLKVIQDNFNPNHRYFLKGITYIQEGVGINFYKYLEMSNIYADLILAHLVELQKKHNMITHFKLKSALVGYIMVVGNPLAKAKQIYDATRLIQNPESIKKYKIAYERMAAKIDPQEFFLGEKKNSDLMKKSFAIAQEVCNDIKFEINKKRF</sequence>
<name>A0AAU9JUI0_9CILI</name>